<accession>A0A7Y0LGK5</accession>
<evidence type="ECO:0000256" key="13">
    <source>
        <dbReference type="SAM" id="Phobius"/>
    </source>
</evidence>
<protein>
    <recommendedName>
        <fullName evidence="3">Protein TonB</fullName>
    </recommendedName>
</protein>
<comment type="subcellular location">
    <subcellularLocation>
        <location evidence="1">Cell inner membrane</location>
        <topology evidence="1">Single-pass membrane protein</topology>
        <orientation evidence="1">Periplasmic side</orientation>
    </subcellularLocation>
</comment>
<dbReference type="PANTHER" id="PTHR33446">
    <property type="entry name" value="PROTEIN TONB-RELATED"/>
    <property type="match status" value="1"/>
</dbReference>
<keyword evidence="7 13" id="KW-0812">Transmembrane</keyword>
<dbReference type="RefSeq" id="WP_169076156.1">
    <property type="nucleotide sequence ID" value="NZ_JABBXH010000005.1"/>
</dbReference>
<keyword evidence="10 13" id="KW-1133">Transmembrane helix</keyword>
<feature type="region of interest" description="Disordered" evidence="12">
    <location>
        <begin position="68"/>
        <end position="100"/>
    </location>
</feature>
<evidence type="ECO:0000256" key="6">
    <source>
        <dbReference type="ARBA" id="ARBA00022519"/>
    </source>
</evidence>
<dbReference type="EMBL" id="JABBXH010000005">
    <property type="protein sequence ID" value="NMP32830.1"/>
    <property type="molecule type" value="Genomic_DNA"/>
</dbReference>
<evidence type="ECO:0000256" key="3">
    <source>
        <dbReference type="ARBA" id="ARBA00022362"/>
    </source>
</evidence>
<evidence type="ECO:0000256" key="5">
    <source>
        <dbReference type="ARBA" id="ARBA00022475"/>
    </source>
</evidence>
<keyword evidence="6" id="KW-0997">Cell inner membrane</keyword>
<evidence type="ECO:0000259" key="14">
    <source>
        <dbReference type="PROSITE" id="PS52015"/>
    </source>
</evidence>
<evidence type="ECO:0000256" key="9">
    <source>
        <dbReference type="ARBA" id="ARBA00022927"/>
    </source>
</evidence>
<evidence type="ECO:0000256" key="8">
    <source>
        <dbReference type="ARBA" id="ARBA00022737"/>
    </source>
</evidence>
<name>A0A7Y0LGK5_9GAMM</name>
<keyword evidence="9" id="KW-0653">Protein transport</keyword>
<keyword evidence="4" id="KW-0813">Transport</keyword>
<evidence type="ECO:0000313" key="15">
    <source>
        <dbReference type="EMBL" id="NMP32830.1"/>
    </source>
</evidence>
<keyword evidence="16" id="KW-1185">Reference proteome</keyword>
<feature type="transmembrane region" description="Helical" evidence="13">
    <location>
        <begin position="20"/>
        <end position="42"/>
    </location>
</feature>
<dbReference type="GO" id="GO:0015031">
    <property type="term" value="P:protein transport"/>
    <property type="evidence" value="ECO:0007669"/>
    <property type="project" value="UniProtKB-KW"/>
</dbReference>
<dbReference type="GO" id="GO:0055085">
    <property type="term" value="P:transmembrane transport"/>
    <property type="evidence" value="ECO:0007669"/>
    <property type="project" value="InterPro"/>
</dbReference>
<dbReference type="GO" id="GO:0031992">
    <property type="term" value="F:energy transducer activity"/>
    <property type="evidence" value="ECO:0007669"/>
    <property type="project" value="TreeGrafter"/>
</dbReference>
<dbReference type="InterPro" id="IPR037682">
    <property type="entry name" value="TonB_C"/>
</dbReference>
<evidence type="ECO:0000256" key="1">
    <source>
        <dbReference type="ARBA" id="ARBA00004383"/>
    </source>
</evidence>
<dbReference type="AlphaFoldDB" id="A0A7Y0LGK5"/>
<gene>
    <name evidence="15" type="ORF">HII17_14835</name>
</gene>
<dbReference type="InterPro" id="IPR051045">
    <property type="entry name" value="TonB-dependent_transducer"/>
</dbReference>
<keyword evidence="11 13" id="KW-0472">Membrane</keyword>
<evidence type="ECO:0000256" key="11">
    <source>
        <dbReference type="ARBA" id="ARBA00023136"/>
    </source>
</evidence>
<evidence type="ECO:0000256" key="12">
    <source>
        <dbReference type="SAM" id="MobiDB-lite"/>
    </source>
</evidence>
<dbReference type="InterPro" id="IPR006260">
    <property type="entry name" value="TonB/TolA_C"/>
</dbReference>
<feature type="domain" description="TonB C-terminal" evidence="14">
    <location>
        <begin position="125"/>
        <end position="222"/>
    </location>
</feature>
<evidence type="ECO:0000313" key="16">
    <source>
        <dbReference type="Proteomes" id="UP000568664"/>
    </source>
</evidence>
<evidence type="ECO:0000256" key="7">
    <source>
        <dbReference type="ARBA" id="ARBA00022692"/>
    </source>
</evidence>
<proteinExistence type="inferred from homology"/>
<evidence type="ECO:0000256" key="2">
    <source>
        <dbReference type="ARBA" id="ARBA00006555"/>
    </source>
</evidence>
<dbReference type="NCBIfam" id="TIGR01352">
    <property type="entry name" value="tonB_Cterm"/>
    <property type="match status" value="1"/>
</dbReference>
<dbReference type="Proteomes" id="UP000568664">
    <property type="component" value="Unassembled WGS sequence"/>
</dbReference>
<dbReference type="PANTHER" id="PTHR33446:SF8">
    <property type="entry name" value="PROTEIN TONB"/>
    <property type="match status" value="1"/>
</dbReference>
<dbReference type="GO" id="GO:0098797">
    <property type="term" value="C:plasma membrane protein complex"/>
    <property type="evidence" value="ECO:0007669"/>
    <property type="project" value="TreeGrafter"/>
</dbReference>
<keyword evidence="5" id="KW-1003">Cell membrane</keyword>
<evidence type="ECO:0000256" key="4">
    <source>
        <dbReference type="ARBA" id="ARBA00022448"/>
    </source>
</evidence>
<organism evidence="15 16">
    <name type="scientific">Thalassotalea algicola</name>
    <dbReference type="NCBI Taxonomy" id="2716224"/>
    <lineage>
        <taxon>Bacteria</taxon>
        <taxon>Pseudomonadati</taxon>
        <taxon>Pseudomonadota</taxon>
        <taxon>Gammaproteobacteria</taxon>
        <taxon>Alteromonadales</taxon>
        <taxon>Colwelliaceae</taxon>
        <taxon>Thalassotalea</taxon>
    </lineage>
</organism>
<reference evidence="15 16" key="1">
    <citation type="submission" date="2020-04" db="EMBL/GenBank/DDBJ databases">
        <title>Thalassotalea sp. M1531, isolated from the surface of marine red alga.</title>
        <authorList>
            <person name="Pang L."/>
            <person name="Lu D.-C."/>
        </authorList>
    </citation>
    <scope>NUCLEOTIDE SEQUENCE [LARGE SCALE GENOMIC DNA]</scope>
    <source>
        <strain evidence="15 16">M1531</strain>
    </source>
</reference>
<dbReference type="Gene3D" id="3.30.1150.10">
    <property type="match status" value="1"/>
</dbReference>
<dbReference type="SUPFAM" id="SSF74653">
    <property type="entry name" value="TolA/TonB C-terminal domain"/>
    <property type="match status" value="1"/>
</dbReference>
<dbReference type="PROSITE" id="PS52015">
    <property type="entry name" value="TONB_CTD"/>
    <property type="match status" value="1"/>
</dbReference>
<dbReference type="Pfam" id="PF03544">
    <property type="entry name" value="TonB_C"/>
    <property type="match status" value="1"/>
</dbReference>
<sequence length="222" mass="24411">MSKYASDIVSVRDNGLMLRFLLLLIFGIGIAGALTYFMHVLIESSQQELNKSTRANLLDFVRVKRDETSQKKKLKPQRPETQDAPPAPPSPQQQQNSLGETSLAVSLPQAATNIDVEIGAINISASDGEYLPIVKIAPVYPLKAMASGKEGECTVEYIVTTNGSTKNVKPVEGQCPGIFMRASINAAKKFKYKPRVVDGKAIEVMSIRNKFIFKMSKYGDEQ</sequence>
<evidence type="ECO:0000256" key="10">
    <source>
        <dbReference type="ARBA" id="ARBA00022989"/>
    </source>
</evidence>
<comment type="similarity">
    <text evidence="2">Belongs to the TonB family.</text>
</comment>
<comment type="caution">
    <text evidence="15">The sequence shown here is derived from an EMBL/GenBank/DDBJ whole genome shotgun (WGS) entry which is preliminary data.</text>
</comment>
<keyword evidence="8" id="KW-0677">Repeat</keyword>